<protein>
    <submittedName>
        <fullName evidence="1">NUDIX hydrolase</fullName>
    </submittedName>
</protein>
<dbReference type="RefSeq" id="WP_381481874.1">
    <property type="nucleotide sequence ID" value="NZ_JBHTLT010000121.1"/>
</dbReference>
<reference evidence="2" key="1">
    <citation type="journal article" date="2019" name="Int. J. Syst. Evol. Microbiol.">
        <title>The Global Catalogue of Microorganisms (GCM) 10K type strain sequencing project: providing services to taxonomists for standard genome sequencing and annotation.</title>
        <authorList>
            <consortium name="The Broad Institute Genomics Platform"/>
            <consortium name="The Broad Institute Genome Sequencing Center for Infectious Disease"/>
            <person name="Wu L."/>
            <person name="Ma J."/>
        </authorList>
    </citation>
    <scope>NUCLEOTIDE SEQUENCE [LARGE SCALE GENOMIC DNA]</scope>
    <source>
        <strain evidence="2">CCUG 53915</strain>
    </source>
</reference>
<dbReference type="Proteomes" id="UP001597231">
    <property type="component" value="Unassembled WGS sequence"/>
</dbReference>
<evidence type="ECO:0000313" key="1">
    <source>
        <dbReference type="EMBL" id="MFD1206347.1"/>
    </source>
</evidence>
<dbReference type="SUPFAM" id="SSF55811">
    <property type="entry name" value="Nudix"/>
    <property type="match status" value="1"/>
</dbReference>
<comment type="caution">
    <text evidence="1">The sequence shown here is derived from an EMBL/GenBank/DDBJ whole genome shotgun (WGS) entry which is preliminary data.</text>
</comment>
<accession>A0ABW3U0T7</accession>
<keyword evidence="2" id="KW-1185">Reference proteome</keyword>
<proteinExistence type="predicted"/>
<organism evidence="1 2">
    <name type="scientific">Sporosarcina contaminans</name>
    <dbReference type="NCBI Taxonomy" id="633403"/>
    <lineage>
        <taxon>Bacteria</taxon>
        <taxon>Bacillati</taxon>
        <taxon>Bacillota</taxon>
        <taxon>Bacilli</taxon>
        <taxon>Bacillales</taxon>
        <taxon>Caryophanaceae</taxon>
        <taxon>Sporosarcina</taxon>
    </lineage>
</organism>
<dbReference type="EMBL" id="JBHTLT010000121">
    <property type="protein sequence ID" value="MFD1206347.1"/>
    <property type="molecule type" value="Genomic_DNA"/>
</dbReference>
<dbReference type="InterPro" id="IPR015797">
    <property type="entry name" value="NUDIX_hydrolase-like_dom_sf"/>
</dbReference>
<dbReference type="Gene3D" id="3.90.79.10">
    <property type="entry name" value="Nucleoside Triphosphate Pyrophosphohydrolase"/>
    <property type="match status" value="1"/>
</dbReference>
<gene>
    <name evidence="1" type="ORF">ACFQ38_14720</name>
</gene>
<evidence type="ECO:0000313" key="2">
    <source>
        <dbReference type="Proteomes" id="UP001597231"/>
    </source>
</evidence>
<name>A0ABW3U0T7_9BACL</name>
<keyword evidence="1" id="KW-0378">Hydrolase</keyword>
<dbReference type="GO" id="GO:0016787">
    <property type="term" value="F:hydrolase activity"/>
    <property type="evidence" value="ECO:0007669"/>
    <property type="project" value="UniProtKB-KW"/>
</dbReference>
<sequence>MTDVPTKVMFDFACKPIGGELCTSEETSDVRWVPNENVLDIITSPAIRSRIQSFFDFDGAVEYMEYKTHPEFQLLPSRKV</sequence>